<organism evidence="1">
    <name type="scientific">uncultured Caudovirales phage</name>
    <dbReference type="NCBI Taxonomy" id="2100421"/>
    <lineage>
        <taxon>Viruses</taxon>
        <taxon>Duplodnaviria</taxon>
        <taxon>Heunggongvirae</taxon>
        <taxon>Uroviricota</taxon>
        <taxon>Caudoviricetes</taxon>
        <taxon>Peduoviridae</taxon>
        <taxon>Maltschvirus</taxon>
        <taxon>Maltschvirus maltsch</taxon>
    </lineage>
</organism>
<sequence length="70" mass="8467">MAMRMRAMSVRKALDQPKIKKALEQFDWRSPRETVEYQSAIKELEKIIPHRMNRGFTIKELLERYMKEAL</sequence>
<accession>A0A6J5KZ88</accession>
<evidence type="ECO:0000313" key="1">
    <source>
        <dbReference type="EMBL" id="CAB4127381.1"/>
    </source>
</evidence>
<name>A0A6J5KZ88_9CAUD</name>
<dbReference type="EMBL" id="LR796209">
    <property type="protein sequence ID" value="CAB4127381.1"/>
    <property type="molecule type" value="Genomic_DNA"/>
</dbReference>
<reference evidence="1" key="1">
    <citation type="submission" date="2020-04" db="EMBL/GenBank/DDBJ databases">
        <authorList>
            <person name="Chiriac C."/>
            <person name="Salcher M."/>
            <person name="Ghai R."/>
            <person name="Kavagutti S V."/>
        </authorList>
    </citation>
    <scope>NUCLEOTIDE SEQUENCE</scope>
</reference>
<proteinExistence type="predicted"/>
<gene>
    <name evidence="1" type="ORF">UFOVP75_168</name>
</gene>
<protein>
    <submittedName>
        <fullName evidence="1">Uncharacterized protein</fullName>
    </submittedName>
</protein>